<dbReference type="GO" id="GO:0015074">
    <property type="term" value="P:DNA integration"/>
    <property type="evidence" value="ECO:0007669"/>
    <property type="project" value="UniProtKB-KW"/>
</dbReference>
<reference evidence="9" key="1">
    <citation type="submission" date="2021-03" db="EMBL/GenBank/DDBJ databases">
        <title>Proteiniclasticum marinus sp. nov., isolated from tidal flat sediment.</title>
        <authorList>
            <person name="Namirimu T."/>
            <person name="Yang J.-A."/>
            <person name="Yang S.-H."/>
            <person name="Kim Y.-J."/>
            <person name="Kwon K.K."/>
        </authorList>
    </citation>
    <scope>NUCLEOTIDE SEQUENCE</scope>
    <source>
        <strain evidence="9">SCR006</strain>
    </source>
</reference>
<evidence type="ECO:0000313" key="9">
    <source>
        <dbReference type="EMBL" id="MBO1263522.1"/>
    </source>
</evidence>
<dbReference type="PANTHER" id="PTHR30349:SF81">
    <property type="entry name" value="TYROSINE RECOMBINASE XERC"/>
    <property type="match status" value="1"/>
</dbReference>
<comment type="function">
    <text evidence="1">Site-specific tyrosine recombinase, which acts by catalyzing the cutting and rejoining of the recombining DNA molecules.</text>
</comment>
<dbReference type="InterPro" id="IPR013762">
    <property type="entry name" value="Integrase-like_cat_sf"/>
</dbReference>
<organism evidence="9 10">
    <name type="scientific">Proteiniclasticum aestuarii</name>
    <dbReference type="NCBI Taxonomy" id="2817862"/>
    <lineage>
        <taxon>Bacteria</taxon>
        <taxon>Bacillati</taxon>
        <taxon>Bacillota</taxon>
        <taxon>Clostridia</taxon>
        <taxon>Eubacteriales</taxon>
        <taxon>Clostridiaceae</taxon>
        <taxon>Proteiniclasticum</taxon>
    </lineage>
</organism>
<dbReference type="InterPro" id="IPR002104">
    <property type="entry name" value="Integrase_catalytic"/>
</dbReference>
<evidence type="ECO:0000313" key="10">
    <source>
        <dbReference type="Proteomes" id="UP000664218"/>
    </source>
</evidence>
<dbReference type="SUPFAM" id="SSF56349">
    <property type="entry name" value="DNA breaking-rejoining enzymes"/>
    <property type="match status" value="1"/>
</dbReference>
<dbReference type="InterPro" id="IPR011010">
    <property type="entry name" value="DNA_brk_join_enz"/>
</dbReference>
<dbReference type="Proteomes" id="UP000664218">
    <property type="component" value="Unassembled WGS sequence"/>
</dbReference>
<accession>A0A939H3J6</accession>
<dbReference type="Gene3D" id="1.10.443.10">
    <property type="entry name" value="Intergrase catalytic core"/>
    <property type="match status" value="1"/>
</dbReference>
<feature type="domain" description="Tyr recombinase" evidence="7">
    <location>
        <begin position="104"/>
        <end position="285"/>
    </location>
</feature>
<evidence type="ECO:0000256" key="4">
    <source>
        <dbReference type="ARBA" id="ARBA00023125"/>
    </source>
</evidence>
<evidence type="ECO:0000259" key="8">
    <source>
        <dbReference type="PROSITE" id="PS51900"/>
    </source>
</evidence>
<gene>
    <name evidence="9" type="ORF">J3A84_00520</name>
</gene>
<feature type="domain" description="Core-binding (CB)" evidence="8">
    <location>
        <begin position="1"/>
        <end position="83"/>
    </location>
</feature>
<evidence type="ECO:0000256" key="3">
    <source>
        <dbReference type="ARBA" id="ARBA00022908"/>
    </source>
</evidence>
<keyword evidence="4 6" id="KW-0238">DNA-binding</keyword>
<protein>
    <submittedName>
        <fullName evidence="9">Tyrosine-type recombinase/integrase</fullName>
    </submittedName>
</protein>
<keyword evidence="5" id="KW-0233">DNA recombination</keyword>
<dbReference type="GO" id="GO:0003677">
    <property type="term" value="F:DNA binding"/>
    <property type="evidence" value="ECO:0007669"/>
    <property type="project" value="UniProtKB-UniRule"/>
</dbReference>
<name>A0A939H3J6_9CLOT</name>
<dbReference type="InterPro" id="IPR004107">
    <property type="entry name" value="Integrase_SAM-like_N"/>
</dbReference>
<dbReference type="PROSITE" id="PS51898">
    <property type="entry name" value="TYR_RECOMBINASE"/>
    <property type="match status" value="1"/>
</dbReference>
<dbReference type="EMBL" id="JAFNJU010000001">
    <property type="protein sequence ID" value="MBO1263522.1"/>
    <property type="molecule type" value="Genomic_DNA"/>
</dbReference>
<keyword evidence="10" id="KW-1185">Reference proteome</keyword>
<dbReference type="InterPro" id="IPR010998">
    <property type="entry name" value="Integrase_recombinase_N"/>
</dbReference>
<dbReference type="Pfam" id="PF00589">
    <property type="entry name" value="Phage_integrase"/>
    <property type="match status" value="1"/>
</dbReference>
<dbReference type="CDD" id="cd00798">
    <property type="entry name" value="INT_XerDC_C"/>
    <property type="match status" value="1"/>
</dbReference>
<proteinExistence type="inferred from homology"/>
<dbReference type="AlphaFoldDB" id="A0A939H3J6"/>
<dbReference type="InterPro" id="IPR050090">
    <property type="entry name" value="Tyrosine_recombinase_XerCD"/>
</dbReference>
<dbReference type="PROSITE" id="PS51900">
    <property type="entry name" value="CB"/>
    <property type="match status" value="1"/>
</dbReference>
<evidence type="ECO:0000259" key="7">
    <source>
        <dbReference type="PROSITE" id="PS51898"/>
    </source>
</evidence>
<dbReference type="PANTHER" id="PTHR30349">
    <property type="entry name" value="PHAGE INTEGRASE-RELATED"/>
    <property type="match status" value="1"/>
</dbReference>
<dbReference type="Pfam" id="PF02899">
    <property type="entry name" value="Phage_int_SAM_1"/>
    <property type="match status" value="1"/>
</dbReference>
<evidence type="ECO:0000256" key="1">
    <source>
        <dbReference type="ARBA" id="ARBA00003283"/>
    </source>
</evidence>
<dbReference type="GO" id="GO:0006310">
    <property type="term" value="P:DNA recombination"/>
    <property type="evidence" value="ECO:0007669"/>
    <property type="project" value="UniProtKB-KW"/>
</dbReference>
<evidence type="ECO:0000256" key="6">
    <source>
        <dbReference type="PROSITE-ProRule" id="PRU01248"/>
    </source>
</evidence>
<evidence type="ECO:0000256" key="2">
    <source>
        <dbReference type="ARBA" id="ARBA00008857"/>
    </source>
</evidence>
<dbReference type="RefSeq" id="WP_207598042.1">
    <property type="nucleotide sequence ID" value="NZ_JAFNJU010000001.1"/>
</dbReference>
<dbReference type="Gene3D" id="1.10.150.130">
    <property type="match status" value="1"/>
</dbReference>
<comment type="similarity">
    <text evidence="2">Belongs to the 'phage' integrase family.</text>
</comment>
<evidence type="ECO:0000256" key="5">
    <source>
        <dbReference type="ARBA" id="ARBA00023172"/>
    </source>
</evidence>
<sequence>METYLKDYLEELKRLEKSPNTIDAYRRDLVHLLSFLKEEGLDYEDFNEIEVSNFIGYLLDFNMSRSTISRHLVSIRNFYKYLRKKNKVREAPILYFELPEIKRNLPEPLSIEEVEMLIDAPDTENAKGKRDRAILELLYATGLKATELLDLTLRDVDLSRGYISVKGKKNKERLIPVGSFAVTSLREYLSSRKESLTGASVLFPSQRGDRMTRQGLWKILKEYARECGLDDSININTLRHSYAVHMLSGGADLTTLSLLLGHNDIKATAVYLKLVKNKKFKEVYEDAHPRA</sequence>
<dbReference type="InterPro" id="IPR044068">
    <property type="entry name" value="CB"/>
</dbReference>
<comment type="caution">
    <text evidence="9">The sequence shown here is derived from an EMBL/GenBank/DDBJ whole genome shotgun (WGS) entry which is preliminary data.</text>
</comment>
<keyword evidence="3" id="KW-0229">DNA integration</keyword>